<keyword evidence="12" id="KW-0393">Immunoglobulin domain</keyword>
<keyword evidence="18" id="KW-1185">Reference proteome</keyword>
<dbReference type="InterPro" id="IPR052672">
    <property type="entry name" value="Type1_Cytokine_Rcpt_Type2"/>
</dbReference>
<evidence type="ECO:0000259" key="16">
    <source>
        <dbReference type="PROSITE" id="PS50853"/>
    </source>
</evidence>
<feature type="compositionally biased region" description="Low complexity" evidence="13">
    <location>
        <begin position="720"/>
        <end position="735"/>
    </location>
</feature>
<dbReference type="FunFam" id="2.60.40.10:FF:000524">
    <property type="entry name" value="Interleukin-6 receptor subunit beta"/>
    <property type="match status" value="1"/>
</dbReference>
<evidence type="ECO:0000256" key="10">
    <source>
        <dbReference type="ARBA" id="ARBA00023170"/>
    </source>
</evidence>
<feature type="domain" description="Fibronectin type-III" evidence="16">
    <location>
        <begin position="123"/>
        <end position="219"/>
    </location>
</feature>
<feature type="signal peptide" evidence="15">
    <location>
        <begin position="1"/>
        <end position="20"/>
    </location>
</feature>
<reference evidence="17" key="2">
    <citation type="submission" date="2025-09" db="UniProtKB">
        <authorList>
            <consortium name="Ensembl"/>
        </authorList>
    </citation>
    <scope>IDENTIFICATION</scope>
</reference>
<dbReference type="InterPro" id="IPR003961">
    <property type="entry name" value="FN3_dom"/>
</dbReference>
<evidence type="ECO:0000256" key="3">
    <source>
        <dbReference type="ARBA" id="ARBA00022553"/>
    </source>
</evidence>
<dbReference type="OrthoDB" id="9934532at2759"/>
<dbReference type="Pfam" id="PF09067">
    <property type="entry name" value="EpoR_lig-bind"/>
    <property type="match status" value="1"/>
</dbReference>
<evidence type="ECO:0000256" key="2">
    <source>
        <dbReference type="ARBA" id="ARBA00008921"/>
    </source>
</evidence>
<evidence type="ECO:0000256" key="14">
    <source>
        <dbReference type="SAM" id="Phobius"/>
    </source>
</evidence>
<comment type="subcellular location">
    <subcellularLocation>
        <location evidence="1">Membrane</location>
        <topology evidence="1">Single-pass type I membrane protein</topology>
    </subcellularLocation>
</comment>
<evidence type="ECO:0000256" key="13">
    <source>
        <dbReference type="SAM" id="MobiDB-lite"/>
    </source>
</evidence>
<reference evidence="17" key="1">
    <citation type="submission" date="2025-08" db="UniProtKB">
        <authorList>
            <consortium name="Ensembl"/>
        </authorList>
    </citation>
    <scope>IDENTIFICATION</scope>
</reference>
<evidence type="ECO:0000313" key="17">
    <source>
        <dbReference type="Ensembl" id="ENSLLEP00000013321.1"/>
    </source>
</evidence>
<keyword evidence="3" id="KW-0597">Phosphoprotein</keyword>
<evidence type="ECO:0000256" key="12">
    <source>
        <dbReference type="ARBA" id="ARBA00023319"/>
    </source>
</evidence>
<evidence type="ECO:0000256" key="9">
    <source>
        <dbReference type="ARBA" id="ARBA00023157"/>
    </source>
</evidence>
<organism evidence="17 18">
    <name type="scientific">Leptobrachium leishanense</name>
    <name type="common">Leishan spiny toad</name>
    <dbReference type="NCBI Taxonomy" id="445787"/>
    <lineage>
        <taxon>Eukaryota</taxon>
        <taxon>Metazoa</taxon>
        <taxon>Chordata</taxon>
        <taxon>Craniata</taxon>
        <taxon>Vertebrata</taxon>
        <taxon>Euteleostomi</taxon>
        <taxon>Amphibia</taxon>
        <taxon>Batrachia</taxon>
        <taxon>Anura</taxon>
        <taxon>Pelobatoidea</taxon>
        <taxon>Megophryidae</taxon>
        <taxon>Leptobrachium</taxon>
    </lineage>
</organism>
<dbReference type="GeneTree" id="ENSGT00940000159608"/>
<protein>
    <submittedName>
        <fullName evidence="17">Interleukin 6 cytokine family signal transducer</fullName>
    </submittedName>
</protein>
<feature type="compositionally biased region" description="Basic and acidic residues" evidence="13">
    <location>
        <begin position="710"/>
        <end position="719"/>
    </location>
</feature>
<dbReference type="PROSITE" id="PS50853">
    <property type="entry name" value="FN3"/>
    <property type="match status" value="3"/>
</dbReference>
<dbReference type="SMART" id="SM00060">
    <property type="entry name" value="FN3"/>
    <property type="match status" value="4"/>
</dbReference>
<evidence type="ECO:0000256" key="1">
    <source>
        <dbReference type="ARBA" id="ARBA00004479"/>
    </source>
</evidence>
<dbReference type="PANTHER" id="PTHR48423:SF1">
    <property type="entry name" value="INTERLEUKIN-27 RECEPTOR SUBUNIT ALPHA"/>
    <property type="match status" value="1"/>
</dbReference>
<dbReference type="SUPFAM" id="SSF49265">
    <property type="entry name" value="Fibronectin type III"/>
    <property type="match status" value="4"/>
</dbReference>
<dbReference type="InterPro" id="IPR036116">
    <property type="entry name" value="FN3_sf"/>
</dbReference>
<dbReference type="InterPro" id="IPR010457">
    <property type="entry name" value="IgC2-like_lig-bd"/>
</dbReference>
<dbReference type="CDD" id="cd00063">
    <property type="entry name" value="FN3"/>
    <property type="match status" value="3"/>
</dbReference>
<keyword evidence="7 14" id="KW-1133">Transmembrane helix</keyword>
<dbReference type="Ensembl" id="ENSLLET00000013839.1">
    <property type="protein sequence ID" value="ENSLLEP00000013321.1"/>
    <property type="gene ID" value="ENSLLEG00000008410.1"/>
</dbReference>
<name>A0A8C5MJV6_9ANUR</name>
<evidence type="ECO:0000256" key="5">
    <source>
        <dbReference type="ARBA" id="ARBA00022729"/>
    </source>
</evidence>
<dbReference type="Pfam" id="PF00041">
    <property type="entry name" value="fn3"/>
    <property type="match status" value="2"/>
</dbReference>
<dbReference type="AlphaFoldDB" id="A0A8C5MJV6"/>
<dbReference type="InterPro" id="IPR015152">
    <property type="entry name" value="Growth/epo_recpt_lig-bind"/>
</dbReference>
<evidence type="ECO:0000256" key="4">
    <source>
        <dbReference type="ARBA" id="ARBA00022692"/>
    </source>
</evidence>
<evidence type="ECO:0000256" key="15">
    <source>
        <dbReference type="SAM" id="SignalP"/>
    </source>
</evidence>
<dbReference type="InterPro" id="IPR003529">
    <property type="entry name" value="Hematopoietin_rcpt_Gp130_CS"/>
</dbReference>
<keyword evidence="6" id="KW-0677">Repeat</keyword>
<proteinExistence type="inferred from homology"/>
<evidence type="ECO:0000256" key="6">
    <source>
        <dbReference type="ARBA" id="ARBA00022737"/>
    </source>
</evidence>
<sequence length="880" mass="98753">MMIYYVVLAQVALLINTVFSQLIKPCGYIVPESPLLELNTSFTAYCILNESCMLPDPKTIFWKLQNKSVPDVQYTVLNSTVSSVTIHPTSPMDTLLTCNALIHGEIRSTLYGIFLRFGWPPDKPKNLTCISYNAERLTCSWDPGRATLLPTNYTLKRKWSGSDEELDCIPKHVNNSCTLLQPNFQLYINTQFWVEATNEMGTERSDILFEDIANLVKPNPPEIKSVISSKVLRRALKIEWSNPLDKDPNMKMKYIIRYRPNSSTEWEEVPQADTASHRTSFTLQELLSYTAYVVSIRCMQSNGQGFWSDWSKEKTAVSPEDKPTKGPSLWRAVGNADEFGNRSVQLLWKDLEPVFAKGKILNYTVTFWKKSEPFKVGQVTGTSYEVILPKDFFIATVVAHNSVESSPPSSLPIPSAKNSKAQTAEIEVKAFPKDGKLWVEWDPLNKTFDGYIIEWCIHSEITSCEIQWQLEPGTSRGAFLIGDIQPFICYLIKVFPVYKDGRESFNSTQAYLQQGAPSKGPNIRNKKVEKERAILEWDPVPLDDQNGFIKYYTITYYPHLGNESTLMINQSDTPNNEFTLTSLVGDTLYSVYMTAYTEAGQKDSQVYTFTTPKYATGEVEIIVVICSVIFLAISIVVTIICFAKRKLIKKHLWPNVPDPSKSNIAQWSPQTPSRHEFNPKTNLYQDSSFTDVSVVEVSEDKKAYSEPDIKAMDPLKKNTSEGLSSGIGGSSCMSSPQLSVSEGDEVESAQTTSSTVQYSTVIISGYRDQQPATVIPHVFSRSESTQPLLESEERPDDQAVLESEEHPVVANQYFRQNCGLEDVTGRPQTQEDIASCVQPLDGVTLANGHQRPSGSQVGHVIGETKSYVPQISNHGGYMPQ</sequence>
<keyword evidence="11" id="KW-0325">Glycoprotein</keyword>
<dbReference type="InterPro" id="IPR013783">
    <property type="entry name" value="Ig-like_fold"/>
</dbReference>
<keyword evidence="5 15" id="KW-0732">Signal</keyword>
<dbReference type="GO" id="GO:0004896">
    <property type="term" value="F:cytokine receptor activity"/>
    <property type="evidence" value="ECO:0007669"/>
    <property type="project" value="InterPro"/>
</dbReference>
<dbReference type="FunFam" id="2.60.40.10:FF:000281">
    <property type="entry name" value="Cytokine receptor like factor 1"/>
    <property type="match status" value="1"/>
</dbReference>
<feature type="region of interest" description="Disordered" evidence="13">
    <location>
        <begin position="710"/>
        <end position="752"/>
    </location>
</feature>
<evidence type="ECO:0000313" key="18">
    <source>
        <dbReference type="Proteomes" id="UP000694569"/>
    </source>
</evidence>
<gene>
    <name evidence="17" type="primary">IL6ST</name>
</gene>
<dbReference type="Pfam" id="PF06328">
    <property type="entry name" value="Lep_receptor_Ig"/>
    <property type="match status" value="1"/>
</dbReference>
<evidence type="ECO:0000256" key="8">
    <source>
        <dbReference type="ARBA" id="ARBA00023136"/>
    </source>
</evidence>
<dbReference type="PROSITE" id="PS01353">
    <property type="entry name" value="HEMATOPO_REC_L_F2"/>
    <property type="match status" value="1"/>
</dbReference>
<keyword evidence="4 14" id="KW-0812">Transmembrane</keyword>
<keyword evidence="9" id="KW-1015">Disulfide bond</keyword>
<dbReference type="Gene3D" id="2.60.40.10">
    <property type="entry name" value="Immunoglobulins"/>
    <property type="match status" value="6"/>
</dbReference>
<feature type="transmembrane region" description="Helical" evidence="14">
    <location>
        <begin position="621"/>
        <end position="643"/>
    </location>
</feature>
<evidence type="ECO:0000256" key="7">
    <source>
        <dbReference type="ARBA" id="ARBA00022989"/>
    </source>
</evidence>
<feature type="chain" id="PRO_5034015985" evidence="15">
    <location>
        <begin position="21"/>
        <end position="880"/>
    </location>
</feature>
<dbReference type="GO" id="GO:0005886">
    <property type="term" value="C:plasma membrane"/>
    <property type="evidence" value="ECO:0007669"/>
    <property type="project" value="UniProtKB-ARBA"/>
</dbReference>
<dbReference type="Proteomes" id="UP000694569">
    <property type="component" value="Unplaced"/>
</dbReference>
<evidence type="ECO:0000256" key="11">
    <source>
        <dbReference type="ARBA" id="ARBA00023180"/>
    </source>
</evidence>
<keyword evidence="8 14" id="KW-0472">Membrane</keyword>
<feature type="domain" description="Fibronectin type-III" evidence="16">
    <location>
        <begin position="220"/>
        <end position="321"/>
    </location>
</feature>
<accession>A0A8C5MJV6</accession>
<comment type="similarity">
    <text evidence="2">Belongs to the type I cytokine receptor family. Type 2 subfamily.</text>
</comment>
<dbReference type="PANTHER" id="PTHR48423">
    <property type="entry name" value="INTERLEUKIN-27 RECEPTOR SUBUNIT ALPHA"/>
    <property type="match status" value="1"/>
</dbReference>
<feature type="domain" description="Fibronectin type-III" evidence="16">
    <location>
        <begin position="517"/>
        <end position="614"/>
    </location>
</feature>
<keyword evidence="10" id="KW-0675">Receptor</keyword>